<dbReference type="InterPro" id="IPR051621">
    <property type="entry name" value="T2SS_protein_J"/>
</dbReference>
<evidence type="ECO:0000256" key="9">
    <source>
        <dbReference type="ARBA" id="ARBA00023136"/>
    </source>
</evidence>
<evidence type="ECO:0000256" key="7">
    <source>
        <dbReference type="ARBA" id="ARBA00022692"/>
    </source>
</evidence>
<protein>
    <recommendedName>
        <fullName evidence="3">Type II secretion system protein J</fullName>
    </recommendedName>
</protein>
<dbReference type="Gene3D" id="2.10.70.20">
    <property type="entry name" value="gspk-gspi-gspj complex like domains"/>
    <property type="match status" value="1"/>
</dbReference>
<sequence>MKKVRTSEAGFTLVELLVALAIFSLLSLAGVMLLRSGSDTQLAVKDRLDELSRGNRLHNNVEGDLAQAISRSVRDPAGASIPAFVEESGDVPGMLFGFVRAGWSNLDEAPRPALQRVAYVLDKNSLKRLSWPMLDGAAPSDATVIVDNVVSAQVRFRDDRGEWRNDWTAVDADALPRAVELRIAVAGKSEQRMLFLVGPQNRIKPAETDEGLDG</sequence>
<dbReference type="GO" id="GO:0015628">
    <property type="term" value="P:protein secretion by the type II secretion system"/>
    <property type="evidence" value="ECO:0007669"/>
    <property type="project" value="InterPro"/>
</dbReference>
<evidence type="ECO:0000256" key="2">
    <source>
        <dbReference type="ARBA" id="ARBA00011084"/>
    </source>
</evidence>
<evidence type="ECO:0000256" key="5">
    <source>
        <dbReference type="ARBA" id="ARBA00022481"/>
    </source>
</evidence>
<gene>
    <name evidence="11" type="primary">gspJ</name>
    <name evidence="11" type="ORF">FOM92_02360</name>
</gene>
<keyword evidence="4" id="KW-1003">Cell membrane</keyword>
<evidence type="ECO:0000313" key="11">
    <source>
        <dbReference type="EMBL" id="TSB04296.1"/>
    </source>
</evidence>
<keyword evidence="7 10" id="KW-0812">Transmembrane</keyword>
<keyword evidence="6" id="KW-0997">Cell inner membrane</keyword>
<comment type="subcellular location">
    <subcellularLocation>
        <location evidence="1">Cell inner membrane</location>
        <topology evidence="1">Single-pass membrane protein</topology>
    </subcellularLocation>
</comment>
<organism evidence="11 12">
    <name type="scientific">Sphingorhabdus contaminans</name>
    <dbReference type="NCBI Taxonomy" id="1343899"/>
    <lineage>
        <taxon>Bacteria</taxon>
        <taxon>Pseudomonadati</taxon>
        <taxon>Pseudomonadota</taxon>
        <taxon>Alphaproteobacteria</taxon>
        <taxon>Sphingomonadales</taxon>
        <taxon>Sphingomonadaceae</taxon>
        <taxon>Sphingorhabdus</taxon>
    </lineage>
</organism>
<proteinExistence type="inferred from homology"/>
<dbReference type="Pfam" id="PF11612">
    <property type="entry name" value="T2SSJ"/>
    <property type="match status" value="1"/>
</dbReference>
<dbReference type="PROSITE" id="PS00409">
    <property type="entry name" value="PROKAR_NTER_METHYL"/>
    <property type="match status" value="1"/>
</dbReference>
<evidence type="ECO:0000256" key="1">
    <source>
        <dbReference type="ARBA" id="ARBA00004377"/>
    </source>
</evidence>
<dbReference type="GO" id="GO:0015627">
    <property type="term" value="C:type II protein secretion system complex"/>
    <property type="evidence" value="ECO:0007669"/>
    <property type="project" value="InterPro"/>
</dbReference>
<dbReference type="PANTHER" id="PTHR39583">
    <property type="entry name" value="TYPE II SECRETION SYSTEM PROTEIN J-RELATED"/>
    <property type="match status" value="1"/>
</dbReference>
<evidence type="ECO:0000256" key="3">
    <source>
        <dbReference type="ARBA" id="ARBA00021539"/>
    </source>
</evidence>
<dbReference type="EMBL" id="VKKU01000001">
    <property type="protein sequence ID" value="TSB04296.1"/>
    <property type="molecule type" value="Genomic_DNA"/>
</dbReference>
<dbReference type="InterPro" id="IPR010055">
    <property type="entry name" value="T2SS_protein-GspJ"/>
</dbReference>
<comment type="similarity">
    <text evidence="2">Belongs to the GSP J family.</text>
</comment>
<dbReference type="SUPFAM" id="SSF54523">
    <property type="entry name" value="Pili subunits"/>
    <property type="match status" value="1"/>
</dbReference>
<dbReference type="Pfam" id="PF07963">
    <property type="entry name" value="N_methyl"/>
    <property type="match status" value="1"/>
</dbReference>
<evidence type="ECO:0000256" key="10">
    <source>
        <dbReference type="SAM" id="Phobius"/>
    </source>
</evidence>
<keyword evidence="5" id="KW-0488">Methylation</keyword>
<keyword evidence="9 10" id="KW-0472">Membrane</keyword>
<dbReference type="Gene3D" id="3.10.610.10">
    <property type="entry name" value="GSPII I/J protein-like"/>
    <property type="match status" value="1"/>
</dbReference>
<name>A0A553WHY1_9SPHN</name>
<dbReference type="PANTHER" id="PTHR39583:SF2">
    <property type="entry name" value="TYPE II SECRETION SYSTEM PROTEIN J"/>
    <property type="match status" value="1"/>
</dbReference>
<evidence type="ECO:0000256" key="4">
    <source>
        <dbReference type="ARBA" id="ARBA00022475"/>
    </source>
</evidence>
<evidence type="ECO:0000313" key="12">
    <source>
        <dbReference type="Proteomes" id="UP000320160"/>
    </source>
</evidence>
<accession>A0A553WHY1</accession>
<dbReference type="AlphaFoldDB" id="A0A553WHY1"/>
<comment type="caution">
    <text evidence="11">The sequence shown here is derived from an EMBL/GenBank/DDBJ whole genome shotgun (WGS) entry which is preliminary data.</text>
</comment>
<dbReference type="GO" id="GO:0005886">
    <property type="term" value="C:plasma membrane"/>
    <property type="evidence" value="ECO:0007669"/>
    <property type="project" value="UniProtKB-SubCell"/>
</dbReference>
<feature type="transmembrane region" description="Helical" evidence="10">
    <location>
        <begin position="12"/>
        <end position="34"/>
    </location>
</feature>
<dbReference type="NCBIfam" id="TIGR02532">
    <property type="entry name" value="IV_pilin_GFxxxE"/>
    <property type="match status" value="1"/>
</dbReference>
<evidence type="ECO:0000256" key="8">
    <source>
        <dbReference type="ARBA" id="ARBA00022989"/>
    </source>
</evidence>
<dbReference type="OrthoDB" id="9794345at2"/>
<dbReference type="RefSeq" id="WP_143775170.1">
    <property type="nucleotide sequence ID" value="NZ_VKKU01000001.1"/>
</dbReference>
<dbReference type="Proteomes" id="UP000320160">
    <property type="component" value="Unassembled WGS sequence"/>
</dbReference>
<dbReference type="InterPro" id="IPR045584">
    <property type="entry name" value="Pilin-like"/>
</dbReference>
<dbReference type="NCBIfam" id="TIGR01711">
    <property type="entry name" value="gspJ"/>
    <property type="match status" value="1"/>
</dbReference>
<keyword evidence="12" id="KW-1185">Reference proteome</keyword>
<reference evidence="11 12" key="1">
    <citation type="submission" date="2019-07" db="EMBL/GenBank/DDBJ databases">
        <authorList>
            <person name="Park M."/>
        </authorList>
    </citation>
    <scope>NUCLEOTIDE SEQUENCE [LARGE SCALE GENOMIC DNA]</scope>
    <source>
        <strain evidence="11 12">KCTC32445</strain>
    </source>
</reference>
<dbReference type="InterPro" id="IPR012902">
    <property type="entry name" value="N_methyl_site"/>
</dbReference>
<evidence type="ECO:0000256" key="6">
    <source>
        <dbReference type="ARBA" id="ARBA00022519"/>
    </source>
</evidence>
<keyword evidence="8 10" id="KW-1133">Transmembrane helix</keyword>